<keyword evidence="2" id="KW-1185">Reference proteome</keyword>
<reference evidence="1" key="1">
    <citation type="journal article" date="2021" name="Nat. Commun.">
        <title>Genetic determinants of endophytism in the Arabidopsis root mycobiome.</title>
        <authorList>
            <person name="Mesny F."/>
            <person name="Miyauchi S."/>
            <person name="Thiergart T."/>
            <person name="Pickel B."/>
            <person name="Atanasova L."/>
            <person name="Karlsson M."/>
            <person name="Huettel B."/>
            <person name="Barry K.W."/>
            <person name="Haridas S."/>
            <person name="Chen C."/>
            <person name="Bauer D."/>
            <person name="Andreopoulos W."/>
            <person name="Pangilinan J."/>
            <person name="LaButti K."/>
            <person name="Riley R."/>
            <person name="Lipzen A."/>
            <person name="Clum A."/>
            <person name="Drula E."/>
            <person name="Henrissat B."/>
            <person name="Kohler A."/>
            <person name="Grigoriev I.V."/>
            <person name="Martin F.M."/>
            <person name="Hacquard S."/>
        </authorList>
    </citation>
    <scope>NUCLEOTIDE SEQUENCE</scope>
    <source>
        <strain evidence="1">MPI-SDFR-AT-0117</strain>
    </source>
</reference>
<dbReference type="EMBL" id="JAGSXJ010000013">
    <property type="protein sequence ID" value="KAH6686427.1"/>
    <property type="molecule type" value="Genomic_DNA"/>
</dbReference>
<protein>
    <submittedName>
        <fullName evidence="1">Uncharacterized protein</fullName>
    </submittedName>
</protein>
<gene>
    <name evidence="1" type="ORF">F5X68DRAFT_15876</name>
</gene>
<comment type="caution">
    <text evidence="1">The sequence shown here is derived from an EMBL/GenBank/DDBJ whole genome shotgun (WGS) entry which is preliminary data.</text>
</comment>
<organism evidence="1 2">
    <name type="scientific">Plectosphaerella plurivora</name>
    <dbReference type="NCBI Taxonomy" id="936078"/>
    <lineage>
        <taxon>Eukaryota</taxon>
        <taxon>Fungi</taxon>
        <taxon>Dikarya</taxon>
        <taxon>Ascomycota</taxon>
        <taxon>Pezizomycotina</taxon>
        <taxon>Sordariomycetes</taxon>
        <taxon>Hypocreomycetidae</taxon>
        <taxon>Glomerellales</taxon>
        <taxon>Plectosphaerellaceae</taxon>
        <taxon>Plectosphaerella</taxon>
    </lineage>
</organism>
<dbReference type="Proteomes" id="UP000770015">
    <property type="component" value="Unassembled WGS sequence"/>
</dbReference>
<evidence type="ECO:0000313" key="1">
    <source>
        <dbReference type="EMBL" id="KAH6686427.1"/>
    </source>
</evidence>
<evidence type="ECO:0000313" key="2">
    <source>
        <dbReference type="Proteomes" id="UP000770015"/>
    </source>
</evidence>
<sequence>MIKATPENSFGQGNAGWIIPRWEQSLAFFPSLNDSLTRLYPLPFSSDTDLPSPHAHWHPLTMSVVNQTPAINKFLGTSHGATELLSDAVQDHPEHAAVLNLCKAECSKALKVVKFVKKNKPLQTSGGLVILHRLQEAAEGLTNQLYELGGSSAAERLPGCRDKLRSARSSLYKEIRMACPGLTKMADGKHCLDWALLTTLDKEVKDLLGSSNGLHLVNFVTEKRLKVDAKSRVYFTKDDLDELERTSISIAHPESVSPNPLVRTRIVANCLADDTALQILAPIEKDVYANVAVVKAEGLIAKGQSTQVGYAITDNVFGKLLEHQLQMSRQNMGV</sequence>
<dbReference type="OrthoDB" id="3559235at2759"/>
<name>A0A9P8V952_9PEZI</name>
<proteinExistence type="predicted"/>
<accession>A0A9P8V952</accession>
<dbReference type="AlphaFoldDB" id="A0A9P8V952"/>